<proteinExistence type="predicted"/>
<protein>
    <submittedName>
        <fullName evidence="1">Uncharacterized protein</fullName>
    </submittedName>
</protein>
<name>A0A833WF84_PHYIN</name>
<sequence>MIVGPLTRVIVKLGDGDVTNGEVAPGVLSEPPDAVTFSHSELEQDLTLPVRFHYAVQSEAELSGASVEVIFLEPVLALNQGLPSPVTVLYRAGLRLLAKASIWEVF</sequence>
<evidence type="ECO:0000313" key="1">
    <source>
        <dbReference type="EMBL" id="KAF4031730.1"/>
    </source>
</evidence>
<evidence type="ECO:0000313" key="2">
    <source>
        <dbReference type="Proteomes" id="UP000602510"/>
    </source>
</evidence>
<accession>A0A833WF84</accession>
<organism evidence="1 2">
    <name type="scientific">Phytophthora infestans</name>
    <name type="common">Potato late blight agent</name>
    <name type="synonym">Botrytis infestans</name>
    <dbReference type="NCBI Taxonomy" id="4787"/>
    <lineage>
        <taxon>Eukaryota</taxon>
        <taxon>Sar</taxon>
        <taxon>Stramenopiles</taxon>
        <taxon>Oomycota</taxon>
        <taxon>Peronosporomycetes</taxon>
        <taxon>Peronosporales</taxon>
        <taxon>Peronosporaceae</taxon>
        <taxon>Phytophthora</taxon>
    </lineage>
</organism>
<dbReference type="Proteomes" id="UP000602510">
    <property type="component" value="Unassembled WGS sequence"/>
</dbReference>
<comment type="caution">
    <text evidence="1">The sequence shown here is derived from an EMBL/GenBank/DDBJ whole genome shotgun (WGS) entry which is preliminary data.</text>
</comment>
<keyword evidence="2" id="KW-1185">Reference proteome</keyword>
<dbReference type="AlphaFoldDB" id="A0A833WF84"/>
<gene>
    <name evidence="1" type="ORF">GN244_ATG16411</name>
</gene>
<dbReference type="EMBL" id="WSZM01000548">
    <property type="protein sequence ID" value="KAF4031730.1"/>
    <property type="molecule type" value="Genomic_DNA"/>
</dbReference>
<reference evidence="1" key="1">
    <citation type="submission" date="2020-04" db="EMBL/GenBank/DDBJ databases">
        <title>Hybrid Assembly of Korean Phytophthora infestans isolates.</title>
        <authorList>
            <person name="Prokchorchik M."/>
            <person name="Lee Y."/>
            <person name="Seo J."/>
            <person name="Cho J.-H."/>
            <person name="Park Y.-E."/>
            <person name="Jang D.-C."/>
            <person name="Im J.-S."/>
            <person name="Choi J.-G."/>
            <person name="Park H.-J."/>
            <person name="Lee G.-B."/>
            <person name="Lee Y.-G."/>
            <person name="Hong S.-Y."/>
            <person name="Cho K."/>
            <person name="Sohn K.H."/>
        </authorList>
    </citation>
    <scope>NUCLEOTIDE SEQUENCE</scope>
    <source>
        <strain evidence="1">KR_1_A1</strain>
    </source>
</reference>